<evidence type="ECO:0000313" key="3">
    <source>
        <dbReference type="Proteomes" id="UP000000346"/>
    </source>
</evidence>
<keyword evidence="3" id="KW-1185">Reference proteome</keyword>
<dbReference type="Proteomes" id="UP000000346">
    <property type="component" value="Chromosome"/>
</dbReference>
<keyword evidence="1" id="KW-1133">Transmembrane helix</keyword>
<dbReference type="eggNOG" id="arCOG11611">
    <property type="taxonomic scope" value="Archaea"/>
</dbReference>
<dbReference type="OrthoDB" id="46038at2157"/>
<dbReference type="RefSeq" id="WP_013267393.1">
    <property type="nucleotide sequence ID" value="NC_014374.1"/>
</dbReference>
<sequence length="252" mass="27595">MSIRRSLELLYLDLWDALRPPGFDIMLLVVAAMGGALSVLQPISSPVAALGPGFTFSPESLALFVTTIYIAIRASSDLVNIVQGGIMQVYMSYPISRRAVAAVLYITRSLLPAAMLLGVPAIVTAVMLYPVVLRGPAQYAAMWASYLVQSQLYGTVFLLLASRFRSTGTAIIASISFYFGYVALSGVLYLIGLLDNIQSLVNASNSMGFYFDVYYGLTGQAVSAWQYLVVPLSYAVLLGLYFYYFERRFEPT</sequence>
<feature type="transmembrane region" description="Helical" evidence="1">
    <location>
        <begin position="168"/>
        <end position="191"/>
    </location>
</feature>
<feature type="transmembrane region" description="Helical" evidence="1">
    <location>
        <begin position="103"/>
        <end position="129"/>
    </location>
</feature>
<organism evidence="2 3">
    <name type="scientific">Acidilobus saccharovorans (strain DSM 16705 / JCM 18335 / VKM B-2471 / 345-15)</name>
    <dbReference type="NCBI Taxonomy" id="666510"/>
    <lineage>
        <taxon>Archaea</taxon>
        <taxon>Thermoproteota</taxon>
        <taxon>Thermoprotei</taxon>
        <taxon>Acidilobales</taxon>
        <taxon>Acidilobaceae</taxon>
        <taxon>Acidilobus</taxon>
    </lineage>
</organism>
<feature type="transmembrane region" description="Helical" evidence="1">
    <location>
        <begin position="224"/>
        <end position="244"/>
    </location>
</feature>
<dbReference type="InParanoid" id="D9PZ94"/>
<evidence type="ECO:0000313" key="2">
    <source>
        <dbReference type="EMBL" id="ADL19881.1"/>
    </source>
</evidence>
<reference evidence="2 3" key="1">
    <citation type="journal article" date="2010" name="Appl. Environ. Microbiol.">
        <title>The genome sequence of the crenarchaeon Acidilobus saccharovorans supports a new order, Acidilobales, and suggests an important ecological role in terrestrial acidic hot springs.</title>
        <authorList>
            <person name="Mardanov A.V."/>
            <person name="Svetlitchnyi V.A."/>
            <person name="Beletsky A.V."/>
            <person name="Prokofeva M.I."/>
            <person name="Bonch-Osmolovskaya E.A."/>
            <person name="Ravin N.V."/>
            <person name="Skryabin K.G."/>
        </authorList>
    </citation>
    <scope>NUCLEOTIDE SEQUENCE [LARGE SCALE GENOMIC DNA]</scope>
    <source>
        <strain evidence="3">DSM 16705 / JCM 18335 / VKM B-2471 / 345-15</strain>
    </source>
</reference>
<keyword evidence="1" id="KW-0812">Transmembrane</keyword>
<evidence type="ECO:0008006" key="4">
    <source>
        <dbReference type="Google" id="ProtNLM"/>
    </source>
</evidence>
<dbReference type="KEGG" id="asc:ASAC_1476"/>
<proteinExistence type="predicted"/>
<dbReference type="AlphaFoldDB" id="D9PZ94"/>
<dbReference type="GeneID" id="9499735"/>
<keyword evidence="1" id="KW-0472">Membrane</keyword>
<dbReference type="STRING" id="666510.ASAC_1476"/>
<dbReference type="HOGENOM" id="CLU_1100907_0_0_2"/>
<name>D9PZ94_ACIS3</name>
<protein>
    <recommendedName>
        <fullName evidence="4">ABC-2 type transport system permease protein</fullName>
    </recommendedName>
</protein>
<gene>
    <name evidence="2" type="ordered locus">ASAC_1476</name>
</gene>
<dbReference type="EMBL" id="CP001742">
    <property type="protein sequence ID" value="ADL19881.1"/>
    <property type="molecule type" value="Genomic_DNA"/>
</dbReference>
<evidence type="ECO:0000256" key="1">
    <source>
        <dbReference type="SAM" id="Phobius"/>
    </source>
</evidence>
<feature type="transmembrane region" description="Helical" evidence="1">
    <location>
        <begin position="141"/>
        <end position="161"/>
    </location>
</feature>
<feature type="transmembrane region" description="Helical" evidence="1">
    <location>
        <begin position="21"/>
        <end position="41"/>
    </location>
</feature>
<feature type="transmembrane region" description="Helical" evidence="1">
    <location>
        <begin position="61"/>
        <end position="82"/>
    </location>
</feature>
<accession>D9PZ94</accession>